<keyword evidence="2" id="KW-1185">Reference proteome</keyword>
<dbReference type="InterPro" id="IPR022037">
    <property type="entry name" value="DUF3606"/>
</dbReference>
<evidence type="ECO:0000313" key="2">
    <source>
        <dbReference type="Proteomes" id="UP001595583"/>
    </source>
</evidence>
<accession>A0ABV7K5E8</accession>
<dbReference type="RefSeq" id="WP_378219008.1">
    <property type="nucleotide sequence ID" value="NZ_JBHRTK010000004.1"/>
</dbReference>
<dbReference type="Pfam" id="PF12244">
    <property type="entry name" value="DUF3606"/>
    <property type="match status" value="1"/>
</dbReference>
<dbReference type="Proteomes" id="UP001595583">
    <property type="component" value="Unassembled WGS sequence"/>
</dbReference>
<dbReference type="EMBL" id="JBHRTK010000004">
    <property type="protein sequence ID" value="MFC3205494.1"/>
    <property type="molecule type" value="Genomic_DNA"/>
</dbReference>
<evidence type="ECO:0000313" key="1">
    <source>
        <dbReference type="EMBL" id="MFC3205494.1"/>
    </source>
</evidence>
<proteinExistence type="predicted"/>
<organism evidence="1 2">
    <name type="scientific">Aquamicrobium soli</name>
    <dbReference type="NCBI Taxonomy" id="1811518"/>
    <lineage>
        <taxon>Bacteria</taxon>
        <taxon>Pseudomonadati</taxon>
        <taxon>Pseudomonadota</taxon>
        <taxon>Alphaproteobacteria</taxon>
        <taxon>Hyphomicrobiales</taxon>
        <taxon>Phyllobacteriaceae</taxon>
        <taxon>Aquamicrobium</taxon>
    </lineage>
</organism>
<protein>
    <submittedName>
        <fullName evidence="1">DUF3606 domain-containing protein</fullName>
    </submittedName>
</protein>
<reference evidence="2" key="1">
    <citation type="journal article" date="2019" name="Int. J. Syst. Evol. Microbiol.">
        <title>The Global Catalogue of Microorganisms (GCM) 10K type strain sequencing project: providing services to taxonomists for standard genome sequencing and annotation.</title>
        <authorList>
            <consortium name="The Broad Institute Genomics Platform"/>
            <consortium name="The Broad Institute Genome Sequencing Center for Infectious Disease"/>
            <person name="Wu L."/>
            <person name="Ma J."/>
        </authorList>
    </citation>
    <scope>NUCLEOTIDE SEQUENCE [LARGE SCALE GENOMIC DNA]</scope>
    <source>
        <strain evidence="2">KCTC 52165</strain>
    </source>
</reference>
<comment type="caution">
    <text evidence="1">The sequence shown here is derived from an EMBL/GenBank/DDBJ whole genome shotgun (WGS) entry which is preliminary data.</text>
</comment>
<gene>
    <name evidence="1" type="ORF">ACFOHJ_04660</name>
</gene>
<name>A0ABV7K5E8_9HYPH</name>
<sequence length="91" mass="10677">MRYLKSPNEARLAEDRCWSGEAMMVDDKTKRDFQDRDRVSAEDEYEVRHFAEQNGLTIEQTMMLIRKHGDSREVLTRAARQLRERGTSEAG</sequence>